<dbReference type="GO" id="GO:0000978">
    <property type="term" value="F:RNA polymerase II cis-regulatory region sequence-specific DNA binding"/>
    <property type="evidence" value="ECO:0007669"/>
    <property type="project" value="TreeGrafter"/>
</dbReference>
<keyword evidence="3" id="KW-0677">Repeat</keyword>
<keyword evidence="8" id="KW-0539">Nucleus</keyword>
<dbReference type="Proteomes" id="UP001140562">
    <property type="component" value="Unassembled WGS sequence"/>
</dbReference>
<keyword evidence="7" id="KW-0804">Transcription</keyword>
<feature type="compositionally biased region" description="Basic and acidic residues" evidence="10">
    <location>
        <begin position="756"/>
        <end position="766"/>
    </location>
</feature>
<evidence type="ECO:0000256" key="7">
    <source>
        <dbReference type="ARBA" id="ARBA00023163"/>
    </source>
</evidence>
<dbReference type="PANTHER" id="PTHR24399:SF23">
    <property type="entry name" value="C2H2-TYPE DOMAIN-CONTAINING PROTEIN"/>
    <property type="match status" value="1"/>
</dbReference>
<evidence type="ECO:0000256" key="5">
    <source>
        <dbReference type="ARBA" id="ARBA00022833"/>
    </source>
</evidence>
<feature type="region of interest" description="Disordered" evidence="10">
    <location>
        <begin position="124"/>
        <end position="562"/>
    </location>
</feature>
<dbReference type="GO" id="GO:0001227">
    <property type="term" value="F:DNA-binding transcription repressor activity, RNA polymerase II-specific"/>
    <property type="evidence" value="ECO:0007669"/>
    <property type="project" value="TreeGrafter"/>
</dbReference>
<dbReference type="PANTHER" id="PTHR24399">
    <property type="entry name" value="ZINC FINGER AND BTB DOMAIN-CONTAINING"/>
    <property type="match status" value="1"/>
</dbReference>
<dbReference type="InterPro" id="IPR013087">
    <property type="entry name" value="Znf_C2H2_type"/>
</dbReference>
<evidence type="ECO:0000256" key="6">
    <source>
        <dbReference type="ARBA" id="ARBA00023015"/>
    </source>
</evidence>
<feature type="compositionally biased region" description="Low complexity" evidence="10">
    <location>
        <begin position="989"/>
        <end position="998"/>
    </location>
</feature>
<feature type="compositionally biased region" description="Polar residues" evidence="10">
    <location>
        <begin position="545"/>
        <end position="554"/>
    </location>
</feature>
<comment type="caution">
    <text evidence="12">The sequence shown here is derived from an EMBL/GenBank/DDBJ whole genome shotgun (WGS) entry which is preliminary data.</text>
</comment>
<feature type="compositionally biased region" description="Basic and acidic residues" evidence="10">
    <location>
        <begin position="337"/>
        <end position="348"/>
    </location>
</feature>
<feature type="region of interest" description="Disordered" evidence="10">
    <location>
        <begin position="1059"/>
        <end position="1111"/>
    </location>
</feature>
<accession>A0A9W8WV67</accession>
<feature type="compositionally biased region" description="Low complexity" evidence="10">
    <location>
        <begin position="896"/>
        <end position="911"/>
    </location>
</feature>
<dbReference type="InterPro" id="IPR018844">
    <property type="entry name" value="Dnt1-like_N"/>
</dbReference>
<evidence type="ECO:0000256" key="10">
    <source>
        <dbReference type="SAM" id="MobiDB-lite"/>
    </source>
</evidence>
<dbReference type="FunFam" id="3.30.160.60:FF:001666">
    <property type="entry name" value="MDS1 and EVI1 complex locus"/>
    <property type="match status" value="1"/>
</dbReference>
<evidence type="ECO:0000256" key="3">
    <source>
        <dbReference type="ARBA" id="ARBA00022737"/>
    </source>
</evidence>
<feature type="compositionally biased region" description="Low complexity" evidence="10">
    <location>
        <begin position="515"/>
        <end position="528"/>
    </location>
</feature>
<dbReference type="InterPro" id="IPR036236">
    <property type="entry name" value="Znf_C2H2_sf"/>
</dbReference>
<feature type="compositionally biased region" description="Basic and acidic residues" evidence="10">
    <location>
        <begin position="219"/>
        <end position="228"/>
    </location>
</feature>
<feature type="compositionally biased region" description="Polar residues" evidence="10">
    <location>
        <begin position="1006"/>
        <end position="1025"/>
    </location>
</feature>
<dbReference type="SUPFAM" id="SSF57667">
    <property type="entry name" value="beta-beta-alpha zinc fingers"/>
    <property type="match status" value="1"/>
</dbReference>
<dbReference type="OrthoDB" id="6365676at2759"/>
<evidence type="ECO:0000313" key="12">
    <source>
        <dbReference type="EMBL" id="KAJ4333493.1"/>
    </source>
</evidence>
<evidence type="ECO:0000259" key="11">
    <source>
        <dbReference type="PROSITE" id="PS50157"/>
    </source>
</evidence>
<feature type="compositionally biased region" description="Polar residues" evidence="10">
    <location>
        <begin position="694"/>
        <end position="704"/>
    </location>
</feature>
<feature type="compositionally biased region" description="Acidic residues" evidence="10">
    <location>
        <begin position="951"/>
        <end position="967"/>
    </location>
</feature>
<feature type="compositionally biased region" description="Low complexity" evidence="10">
    <location>
        <begin position="1100"/>
        <end position="1111"/>
    </location>
</feature>
<dbReference type="SMART" id="SM00355">
    <property type="entry name" value="ZnF_C2H2"/>
    <property type="match status" value="2"/>
</dbReference>
<sequence>MEAPSKRMRLTVVVEALAEENAHGDYRDVALAAFKERKFAMPVQLDVTFEAVWADIEQRYKTNYLDPQQAATFSIKKLQDAYDCDLDMTDTVGDIFAGEADVKMRVIKVIPHFIYRDTSVVPGSMLRPPGAQKRGGEDVEDGANKRRRVVSQQQQSTHEVRESSPNRPIPSTESQHAVATGPEDTQVLPRSTRSKTGASLVELSRTETGQAPFSMTAIKLEEPGREQPPHLNGIEAASPNELTASRDERPSQDQTRISRKASRVALLQPMDEEVPEVEDTAEDELAAASRQAQAPEVDPYEVSIQQSPISSVEPEAEPTPTTRQRNDIYDVPNSPDFMHRTITPDKLGRTYGRSPKTGPSLLNSARAHNRCAENGTPISTATTRVTQRPLTDVLQHTSPATQSNRNTTGNEADDDDADLTTSFLDEAAAPSNPQTPAQKFAIKPSKPGSLKKPSRTALLSTPASAKRSTVSKVAATPAMATHSNQSGLPLWPSPGQSTPLMNPLQPPSNSKKRPSVSSGASQSVPGSSKGKQAAVFKTPARKTATPLSTQTPAGTPQGKPFKCHTCQARFSREDNLRRHMKSHTGGRTHACSKCDRKFTRPDILLRHQRGEECRQSSFDSESVGKDGTDHAPVRTDSRSDSVRSRREKITSYLDIDNDLNTHLDDVSLLTNGSHPRGGRSAGSSLLRTGDPGPSKSSPSATVKTSAKSRSAARSSISRSNRSADEQPNATTSYPKPTNGAVEISSAEPSPSNSSNTDDKLEKHNKVGVDGAQDAQASPAEKHSQHLSDSRKGINDPEAEPAEGQSQHEEVAVHIDGPPTQDKPPSGQEEAGAARWATQSWGFARLGQKDNTNNKSPQHQAPAPAAAVVTPVTEDEGFAEQDPYVTALEDNNIGSQSASAVASPRSSPAASRRPARFLSHSPTPDASESEDDTVEATAAKIPSPHVNNREESESDSSSDSSEDEDGEMPDLPTGRVISADVQADLPSSPPLTALPTLSPRVLHSDRSTTCQPRRLVQQTSILPPTLQSSQAPRSSQSVSVQAVDRRRYTGFRSLREQLADTRTAQATTQKQPFDPRTMNFGKLVKSTPLTGLGGDDESSDNESSSSSSSDSD</sequence>
<keyword evidence="6" id="KW-0805">Transcription regulation</keyword>
<feature type="compositionally biased region" description="Polar residues" evidence="10">
    <location>
        <begin position="725"/>
        <end position="735"/>
    </location>
</feature>
<name>A0A9W8WV67_9PLEO</name>
<feature type="compositionally biased region" description="Polar residues" evidence="10">
    <location>
        <begin position="848"/>
        <end position="858"/>
    </location>
</feature>
<dbReference type="Pfam" id="PF00096">
    <property type="entry name" value="zf-C2H2"/>
    <property type="match status" value="1"/>
</dbReference>
<feature type="compositionally biased region" description="Acidic residues" evidence="10">
    <location>
        <begin position="270"/>
        <end position="285"/>
    </location>
</feature>
<gene>
    <name evidence="12" type="ORF">N0V87_007603</name>
</gene>
<feature type="compositionally biased region" description="Polar residues" evidence="10">
    <location>
        <begin position="457"/>
        <end position="471"/>
    </location>
</feature>
<keyword evidence="2" id="KW-0479">Metal-binding</keyword>
<dbReference type="GO" id="GO:0005654">
    <property type="term" value="C:nucleoplasm"/>
    <property type="evidence" value="ECO:0007669"/>
    <property type="project" value="TreeGrafter"/>
</dbReference>
<dbReference type="Pfam" id="PF10407">
    <property type="entry name" value="Cytokin_check_N"/>
    <property type="match status" value="1"/>
</dbReference>
<feature type="domain" description="C2H2-type" evidence="11">
    <location>
        <begin position="561"/>
        <end position="588"/>
    </location>
</feature>
<dbReference type="AlphaFoldDB" id="A0A9W8WV67"/>
<keyword evidence="5" id="KW-0862">Zinc</keyword>
<feature type="compositionally biased region" description="Low complexity" evidence="10">
    <location>
        <begin position="705"/>
        <end position="720"/>
    </location>
</feature>
<evidence type="ECO:0000256" key="9">
    <source>
        <dbReference type="PROSITE-ProRule" id="PRU00042"/>
    </source>
</evidence>
<proteinExistence type="predicted"/>
<feature type="compositionally biased region" description="Low complexity" evidence="10">
    <location>
        <begin position="860"/>
        <end position="871"/>
    </location>
</feature>
<feature type="compositionally biased region" description="Polar residues" evidence="10">
    <location>
        <begin position="165"/>
        <end position="177"/>
    </location>
</feature>
<feature type="domain" description="C2H2-type" evidence="11">
    <location>
        <begin position="589"/>
        <end position="609"/>
    </location>
</feature>
<dbReference type="PROSITE" id="PS50157">
    <property type="entry name" value="ZINC_FINGER_C2H2_2"/>
    <property type="match status" value="2"/>
</dbReference>
<comment type="subcellular location">
    <subcellularLocation>
        <location evidence="1">Nucleus</location>
    </subcellularLocation>
</comment>
<evidence type="ECO:0000256" key="1">
    <source>
        <dbReference type="ARBA" id="ARBA00004123"/>
    </source>
</evidence>
<feature type="compositionally biased region" description="Low complexity" evidence="10">
    <location>
        <begin position="1026"/>
        <end position="1041"/>
    </location>
</feature>
<keyword evidence="13" id="KW-1185">Reference proteome</keyword>
<feature type="compositionally biased region" description="Polar residues" evidence="10">
    <location>
        <begin position="376"/>
        <end position="410"/>
    </location>
</feature>
<evidence type="ECO:0000256" key="4">
    <source>
        <dbReference type="ARBA" id="ARBA00022771"/>
    </source>
</evidence>
<feature type="compositionally biased region" description="Basic and acidic residues" evidence="10">
    <location>
        <begin position="622"/>
        <end position="645"/>
    </location>
</feature>
<dbReference type="Gene3D" id="3.30.160.60">
    <property type="entry name" value="Classic Zinc Finger"/>
    <property type="match status" value="2"/>
</dbReference>
<feature type="compositionally biased region" description="Polar residues" evidence="10">
    <location>
        <begin position="188"/>
        <end position="197"/>
    </location>
</feature>
<dbReference type="PROSITE" id="PS00028">
    <property type="entry name" value="ZINC_FINGER_C2H2_1"/>
    <property type="match status" value="1"/>
</dbReference>
<dbReference type="EMBL" id="JAPEUV010000094">
    <property type="protein sequence ID" value="KAJ4333493.1"/>
    <property type="molecule type" value="Genomic_DNA"/>
</dbReference>
<feature type="compositionally biased region" description="Basic and acidic residues" evidence="10">
    <location>
        <begin position="779"/>
        <end position="794"/>
    </location>
</feature>
<keyword evidence="4 9" id="KW-0863">Zinc-finger</keyword>
<dbReference type="GO" id="GO:0008270">
    <property type="term" value="F:zinc ion binding"/>
    <property type="evidence" value="ECO:0007669"/>
    <property type="project" value="UniProtKB-KW"/>
</dbReference>
<feature type="compositionally biased region" description="Polar residues" evidence="10">
    <location>
        <begin position="1059"/>
        <end position="1070"/>
    </location>
</feature>
<organism evidence="12 13">
    <name type="scientific">Didymella glomerata</name>
    <dbReference type="NCBI Taxonomy" id="749621"/>
    <lineage>
        <taxon>Eukaryota</taxon>
        <taxon>Fungi</taxon>
        <taxon>Dikarya</taxon>
        <taxon>Ascomycota</taxon>
        <taxon>Pezizomycotina</taxon>
        <taxon>Dothideomycetes</taxon>
        <taxon>Pleosporomycetidae</taxon>
        <taxon>Pleosporales</taxon>
        <taxon>Pleosporineae</taxon>
        <taxon>Didymellaceae</taxon>
        <taxon>Didymella</taxon>
    </lineage>
</organism>
<evidence type="ECO:0000256" key="2">
    <source>
        <dbReference type="ARBA" id="ARBA00022723"/>
    </source>
</evidence>
<evidence type="ECO:0000256" key="8">
    <source>
        <dbReference type="ARBA" id="ARBA00023242"/>
    </source>
</evidence>
<evidence type="ECO:0000313" key="13">
    <source>
        <dbReference type="Proteomes" id="UP001140562"/>
    </source>
</evidence>
<feature type="region of interest" description="Disordered" evidence="10">
    <location>
        <begin position="669"/>
        <end position="1046"/>
    </location>
</feature>
<feature type="compositionally biased region" description="Low complexity" evidence="10">
    <location>
        <begin position="744"/>
        <end position="755"/>
    </location>
</feature>
<protein>
    <recommendedName>
        <fullName evidence="11">C2H2-type domain-containing protein</fullName>
    </recommendedName>
</protein>
<reference evidence="12" key="1">
    <citation type="submission" date="2022-10" db="EMBL/GenBank/DDBJ databases">
        <title>Tapping the CABI collections for fungal endophytes: first genome assemblies for Collariella, Neodidymelliopsis, Ascochyta clinopodiicola, Didymella pomorum, Didymosphaeria variabile, Neocosmospora piperis and Neocucurbitaria cava.</title>
        <authorList>
            <person name="Hill R."/>
        </authorList>
    </citation>
    <scope>NUCLEOTIDE SEQUENCE</scope>
    <source>
        <strain evidence="12">IMI 360193</strain>
    </source>
</reference>
<feature type="region of interest" description="Disordered" evidence="10">
    <location>
        <begin position="610"/>
        <end position="645"/>
    </location>
</feature>